<dbReference type="EMBL" id="JBIRYI010000003">
    <property type="protein sequence ID" value="MFI2486656.1"/>
    <property type="molecule type" value="Genomic_DNA"/>
</dbReference>
<feature type="transmembrane region" description="Helical" evidence="2">
    <location>
        <begin position="114"/>
        <end position="137"/>
    </location>
</feature>
<comment type="caution">
    <text evidence="4">The sequence shown here is derived from an EMBL/GenBank/DDBJ whole genome shotgun (WGS) entry which is preliminary data.</text>
</comment>
<feature type="domain" description="DUF3592" evidence="3">
    <location>
        <begin position="42"/>
        <end position="112"/>
    </location>
</feature>
<evidence type="ECO:0000259" key="3">
    <source>
        <dbReference type="Pfam" id="PF12158"/>
    </source>
</evidence>
<feature type="region of interest" description="Disordered" evidence="1">
    <location>
        <begin position="219"/>
        <end position="239"/>
    </location>
</feature>
<protein>
    <submittedName>
        <fullName evidence="4">DUF3592 domain-containing protein</fullName>
    </submittedName>
</protein>
<evidence type="ECO:0000313" key="4">
    <source>
        <dbReference type="EMBL" id="MFI2486656.1"/>
    </source>
</evidence>
<dbReference type="InterPro" id="IPR021994">
    <property type="entry name" value="DUF3592"/>
</dbReference>
<dbReference type="Proteomes" id="UP001611580">
    <property type="component" value="Unassembled WGS sequence"/>
</dbReference>
<keyword evidence="2" id="KW-0472">Membrane</keyword>
<sequence length="239" mass="25526">MRSRALLLVAVGLLVMAAVFGTVAAFLAVRTASFLADARPADGVVVGLDEQYSSSDNGSSSHTYHAVVAYDVGGREYELTDRTGTNPPRYDVGEGVTVLYDPADPGEARLDASYGYWLETIFGLVALALAGAGIPVLRVRVRRAARARLARTGERATGTVTEVRPAGKVVYNGRPRTATTVRWRHPFAGEQTLTEITWGAVHAVGDQVGLRYDADRPARALVEPPAGPEPARGRDELPV</sequence>
<dbReference type="RefSeq" id="WP_397402749.1">
    <property type="nucleotide sequence ID" value="NZ_JBIRYI010000003.1"/>
</dbReference>
<accession>A0ABW7XGN3</accession>
<evidence type="ECO:0000256" key="1">
    <source>
        <dbReference type="SAM" id="MobiDB-lite"/>
    </source>
</evidence>
<reference evidence="4 5" key="1">
    <citation type="submission" date="2024-10" db="EMBL/GenBank/DDBJ databases">
        <title>The Natural Products Discovery Center: Release of the First 8490 Sequenced Strains for Exploring Actinobacteria Biosynthetic Diversity.</title>
        <authorList>
            <person name="Kalkreuter E."/>
            <person name="Kautsar S.A."/>
            <person name="Yang D."/>
            <person name="Bader C.D."/>
            <person name="Teijaro C.N."/>
            <person name="Fluegel L."/>
            <person name="Davis C.M."/>
            <person name="Simpson J.R."/>
            <person name="Lauterbach L."/>
            <person name="Steele A.D."/>
            <person name="Gui C."/>
            <person name="Meng S."/>
            <person name="Li G."/>
            <person name="Viehrig K."/>
            <person name="Ye F."/>
            <person name="Su P."/>
            <person name="Kiefer A.F."/>
            <person name="Nichols A."/>
            <person name="Cepeda A.J."/>
            <person name="Yan W."/>
            <person name="Fan B."/>
            <person name="Jiang Y."/>
            <person name="Adhikari A."/>
            <person name="Zheng C.-J."/>
            <person name="Schuster L."/>
            <person name="Cowan T.M."/>
            <person name="Smanski M.J."/>
            <person name="Chevrette M.G."/>
            <person name="De Carvalho L.P.S."/>
            <person name="Shen B."/>
        </authorList>
    </citation>
    <scope>NUCLEOTIDE SEQUENCE [LARGE SCALE GENOMIC DNA]</scope>
    <source>
        <strain evidence="4 5">NPDC019481</strain>
    </source>
</reference>
<keyword evidence="2" id="KW-0812">Transmembrane</keyword>
<keyword evidence="5" id="KW-1185">Reference proteome</keyword>
<keyword evidence="2" id="KW-1133">Transmembrane helix</keyword>
<gene>
    <name evidence="4" type="ORF">ACH47X_07070</name>
</gene>
<organism evidence="4 5">
    <name type="scientific">Promicromonospora kroppenstedtii</name>
    <dbReference type="NCBI Taxonomy" id="440482"/>
    <lineage>
        <taxon>Bacteria</taxon>
        <taxon>Bacillati</taxon>
        <taxon>Actinomycetota</taxon>
        <taxon>Actinomycetes</taxon>
        <taxon>Micrococcales</taxon>
        <taxon>Promicromonosporaceae</taxon>
        <taxon>Promicromonospora</taxon>
    </lineage>
</organism>
<name>A0ABW7XGN3_9MICO</name>
<evidence type="ECO:0000313" key="5">
    <source>
        <dbReference type="Proteomes" id="UP001611580"/>
    </source>
</evidence>
<evidence type="ECO:0000256" key="2">
    <source>
        <dbReference type="SAM" id="Phobius"/>
    </source>
</evidence>
<proteinExistence type="predicted"/>
<dbReference type="Pfam" id="PF12158">
    <property type="entry name" value="DUF3592"/>
    <property type="match status" value="1"/>
</dbReference>